<keyword evidence="1" id="KW-0812">Transmembrane</keyword>
<sequence length="241" mass="26535">MDAQKYRQYLKETIDKWAIQETSIVIGCAAYVHAMIFLSAALVIGGLLCGFLVGDRIVGIDPFNLTMFSWIIGGFLILIAKSVMVSDWTWRDLLLRQVTCRSLSEVSSVTGLDAQDLLVFLLSSEFQTILRTGGPYQRSFFRDSTADGFSIDIKPTLQTLLASGIIPVMVSTLDGPVLMRIRVIPGSSGYRRIGTKGTTSKAPVYLDFPKFGVKGDAVATPRTISWIKVLGLYNSTTTTFR</sequence>
<keyword evidence="1" id="KW-1133">Transmembrane helix</keyword>
<comment type="caution">
    <text evidence="2">The sequence shown here is derived from an EMBL/GenBank/DDBJ whole genome shotgun (WGS) entry which is preliminary data.</text>
</comment>
<accession>A0AAD9Y6U3</accession>
<proteinExistence type="predicted"/>
<reference evidence="2" key="1">
    <citation type="submission" date="2023-02" db="EMBL/GenBank/DDBJ databases">
        <title>Colletotrichum kahawae CIFC_Que2 genome sequencing and assembly.</title>
        <authorList>
            <person name="Baroncelli R."/>
        </authorList>
    </citation>
    <scope>NUCLEOTIDE SEQUENCE</scope>
    <source>
        <strain evidence="2">CIFC_Que2</strain>
    </source>
</reference>
<dbReference type="AlphaFoldDB" id="A0AAD9Y6U3"/>
<organism evidence="2 3">
    <name type="scientific">Colletotrichum kahawae</name>
    <name type="common">Coffee berry disease fungus</name>
    <dbReference type="NCBI Taxonomy" id="34407"/>
    <lineage>
        <taxon>Eukaryota</taxon>
        <taxon>Fungi</taxon>
        <taxon>Dikarya</taxon>
        <taxon>Ascomycota</taxon>
        <taxon>Pezizomycotina</taxon>
        <taxon>Sordariomycetes</taxon>
        <taxon>Hypocreomycetidae</taxon>
        <taxon>Glomerellales</taxon>
        <taxon>Glomerellaceae</taxon>
        <taxon>Colletotrichum</taxon>
        <taxon>Colletotrichum gloeosporioides species complex</taxon>
    </lineage>
</organism>
<evidence type="ECO:0000313" key="2">
    <source>
        <dbReference type="EMBL" id="KAK2740363.1"/>
    </source>
</evidence>
<name>A0AAD9Y6U3_COLKA</name>
<protein>
    <submittedName>
        <fullName evidence="2">Uncharacterized protein</fullName>
    </submittedName>
</protein>
<keyword evidence="1" id="KW-0472">Membrane</keyword>
<dbReference type="Proteomes" id="UP001281614">
    <property type="component" value="Unassembled WGS sequence"/>
</dbReference>
<dbReference type="EMBL" id="VYYT01000351">
    <property type="protein sequence ID" value="KAK2740363.1"/>
    <property type="molecule type" value="Genomic_DNA"/>
</dbReference>
<evidence type="ECO:0000256" key="1">
    <source>
        <dbReference type="SAM" id="Phobius"/>
    </source>
</evidence>
<evidence type="ECO:0000313" key="3">
    <source>
        <dbReference type="Proteomes" id="UP001281614"/>
    </source>
</evidence>
<gene>
    <name evidence="2" type="ORF">CKAH01_18588</name>
</gene>
<feature type="transmembrane region" description="Helical" evidence="1">
    <location>
        <begin position="65"/>
        <end position="86"/>
    </location>
</feature>
<keyword evidence="3" id="KW-1185">Reference proteome</keyword>
<feature type="transmembrane region" description="Helical" evidence="1">
    <location>
        <begin position="24"/>
        <end position="53"/>
    </location>
</feature>